<evidence type="ECO:0000313" key="1">
    <source>
        <dbReference type="EMBL" id="QNN53573.1"/>
    </source>
</evidence>
<reference evidence="1 2" key="1">
    <citation type="submission" date="2020-08" db="EMBL/GenBank/DDBJ databases">
        <title>Genome sequence of Nocardioides mesophilus KACC 16243T.</title>
        <authorList>
            <person name="Hyun D.-W."/>
            <person name="Bae J.-W."/>
        </authorList>
    </citation>
    <scope>NUCLEOTIDE SEQUENCE [LARGE SCALE GENOMIC DNA]</scope>
    <source>
        <strain evidence="1 2">KACC 16243</strain>
    </source>
</reference>
<dbReference type="RefSeq" id="WP_187579415.1">
    <property type="nucleotide sequence ID" value="NZ_CP060713.1"/>
</dbReference>
<dbReference type="EMBL" id="CP060713">
    <property type="protein sequence ID" value="QNN53573.1"/>
    <property type="molecule type" value="Genomic_DNA"/>
</dbReference>
<organism evidence="1 2">
    <name type="scientific">Nocardioides mesophilus</name>
    <dbReference type="NCBI Taxonomy" id="433659"/>
    <lineage>
        <taxon>Bacteria</taxon>
        <taxon>Bacillati</taxon>
        <taxon>Actinomycetota</taxon>
        <taxon>Actinomycetes</taxon>
        <taxon>Propionibacteriales</taxon>
        <taxon>Nocardioidaceae</taxon>
        <taxon>Nocardioides</taxon>
    </lineage>
</organism>
<protein>
    <submittedName>
        <fullName evidence="1">Uncharacterized protein</fullName>
    </submittedName>
</protein>
<accession>A0A7G9RD98</accession>
<dbReference type="Proteomes" id="UP000515947">
    <property type="component" value="Chromosome"/>
</dbReference>
<sequence>MDQHIVRVVFVGGGTLDGTSFALPRTQTRYEVPVDEGGVVVRYVYVRADELDPEEAVQDSEGRLRFMFVDQVKS</sequence>
<evidence type="ECO:0000313" key="2">
    <source>
        <dbReference type="Proteomes" id="UP000515947"/>
    </source>
</evidence>
<gene>
    <name evidence="1" type="ORF">H9L09_03860</name>
</gene>
<name>A0A7G9RD98_9ACTN</name>
<dbReference type="KEGG" id="nmes:H9L09_03860"/>
<dbReference type="AlphaFoldDB" id="A0A7G9RD98"/>
<proteinExistence type="predicted"/>
<keyword evidence="2" id="KW-1185">Reference proteome</keyword>